<dbReference type="PATRIC" id="fig|319652.3.peg.524"/>
<name>A0A0R2IJ26_9LACO</name>
<dbReference type="EMBL" id="JQBR01000013">
    <property type="protein sequence ID" value="KRN65011.1"/>
    <property type="molecule type" value="Genomic_DNA"/>
</dbReference>
<dbReference type="GO" id="GO:0043565">
    <property type="term" value="F:sequence-specific DNA binding"/>
    <property type="evidence" value="ECO:0007669"/>
    <property type="project" value="InterPro"/>
</dbReference>
<dbReference type="STRING" id="319652.IV80_GL000519"/>
<organism evidence="5 6">
    <name type="scientific">Pediococcus cellicola</name>
    <dbReference type="NCBI Taxonomy" id="319652"/>
    <lineage>
        <taxon>Bacteria</taxon>
        <taxon>Bacillati</taxon>
        <taxon>Bacillota</taxon>
        <taxon>Bacilli</taxon>
        <taxon>Lactobacillales</taxon>
        <taxon>Lactobacillaceae</taxon>
        <taxon>Pediococcus</taxon>
    </lineage>
</organism>
<evidence type="ECO:0000256" key="1">
    <source>
        <dbReference type="ARBA" id="ARBA00023015"/>
    </source>
</evidence>
<dbReference type="AlphaFoldDB" id="A0A0R2IJ26"/>
<dbReference type="InterPro" id="IPR011051">
    <property type="entry name" value="RmlC_Cupin_sf"/>
</dbReference>
<dbReference type="PANTHER" id="PTHR43280">
    <property type="entry name" value="ARAC-FAMILY TRANSCRIPTIONAL REGULATOR"/>
    <property type="match status" value="1"/>
</dbReference>
<keyword evidence="6" id="KW-1185">Reference proteome</keyword>
<evidence type="ECO:0000256" key="2">
    <source>
        <dbReference type="ARBA" id="ARBA00023125"/>
    </source>
</evidence>
<dbReference type="Pfam" id="PF12833">
    <property type="entry name" value="HTH_18"/>
    <property type="match status" value="1"/>
</dbReference>
<dbReference type="InterPro" id="IPR003313">
    <property type="entry name" value="AraC-bd"/>
</dbReference>
<dbReference type="OrthoDB" id="2211832at2"/>
<accession>A0A0R2IJ26</accession>
<keyword evidence="2" id="KW-0238">DNA-binding</keyword>
<dbReference type="SUPFAM" id="SSF51182">
    <property type="entry name" value="RmlC-like cupins"/>
    <property type="match status" value="1"/>
</dbReference>
<dbReference type="SUPFAM" id="SSF46689">
    <property type="entry name" value="Homeodomain-like"/>
    <property type="match status" value="2"/>
</dbReference>
<keyword evidence="3" id="KW-0804">Transcription</keyword>
<dbReference type="PROSITE" id="PS01124">
    <property type="entry name" value="HTH_ARAC_FAMILY_2"/>
    <property type="match status" value="1"/>
</dbReference>
<comment type="caution">
    <text evidence="5">The sequence shown here is derived from an EMBL/GenBank/DDBJ whole genome shotgun (WGS) entry which is preliminary data.</text>
</comment>
<reference evidence="5 6" key="1">
    <citation type="journal article" date="2015" name="Genome Announc.">
        <title>Expanding the biotechnology potential of lactobacilli through comparative genomics of 213 strains and associated genera.</title>
        <authorList>
            <person name="Sun Z."/>
            <person name="Harris H.M."/>
            <person name="McCann A."/>
            <person name="Guo C."/>
            <person name="Argimon S."/>
            <person name="Zhang W."/>
            <person name="Yang X."/>
            <person name="Jeffery I.B."/>
            <person name="Cooney J.C."/>
            <person name="Kagawa T.F."/>
            <person name="Liu W."/>
            <person name="Song Y."/>
            <person name="Salvetti E."/>
            <person name="Wrobel A."/>
            <person name="Rasinkangas P."/>
            <person name="Parkhill J."/>
            <person name="Rea M.C."/>
            <person name="O'Sullivan O."/>
            <person name="Ritari J."/>
            <person name="Douillard F.P."/>
            <person name="Paul Ross R."/>
            <person name="Yang R."/>
            <person name="Briner A.E."/>
            <person name="Felis G.E."/>
            <person name="de Vos W.M."/>
            <person name="Barrangou R."/>
            <person name="Klaenhammer T.R."/>
            <person name="Caufield P.W."/>
            <person name="Cui Y."/>
            <person name="Zhang H."/>
            <person name="O'Toole P.W."/>
        </authorList>
    </citation>
    <scope>NUCLEOTIDE SEQUENCE [LARGE SCALE GENOMIC DNA]</scope>
    <source>
        <strain evidence="5 6">DSM 17757</strain>
    </source>
</reference>
<dbReference type="InterPro" id="IPR009057">
    <property type="entry name" value="Homeodomain-like_sf"/>
</dbReference>
<dbReference type="PANTHER" id="PTHR43280:SF28">
    <property type="entry name" value="HTH-TYPE TRANSCRIPTIONAL ACTIVATOR RHAS"/>
    <property type="match status" value="1"/>
</dbReference>
<proteinExistence type="predicted"/>
<dbReference type="Gene3D" id="2.60.120.10">
    <property type="entry name" value="Jelly Rolls"/>
    <property type="match status" value="1"/>
</dbReference>
<protein>
    <submittedName>
        <fullName evidence="5">AraC family transcriptional regulator</fullName>
    </submittedName>
</protein>
<feature type="domain" description="HTH araC/xylS-type" evidence="4">
    <location>
        <begin position="182"/>
        <end position="280"/>
    </location>
</feature>
<gene>
    <name evidence="5" type="ORF">IV80_GL000519</name>
</gene>
<dbReference type="SMART" id="SM00342">
    <property type="entry name" value="HTH_ARAC"/>
    <property type="match status" value="1"/>
</dbReference>
<dbReference type="Proteomes" id="UP000051568">
    <property type="component" value="Unassembled WGS sequence"/>
</dbReference>
<dbReference type="InterPro" id="IPR014710">
    <property type="entry name" value="RmlC-like_jellyroll"/>
</dbReference>
<sequence>MYQHEKIDIDNSDVPVKFIVQSANTQNILRHWHQALEIDMTIQGKADFIISGKRVQENPNNVIIVNTDEIHAVTNIQNTSNVIALTFLFPYQFLKREIPNYDYYWFRIANANSDESKQKIEQLRRVLIHFYRLQNSTLRPEQRRLAQMNDIFSILKELTINFSEIKSETSNLSITTNLRILSQVLDYMGKYYKEKLYLSTIANKFHLSVGYLSRLFKGQMGMSVMAYLREFRLQQAFRILTNTEKKENEIADSVGFPNSKSFRMAFKRKYGLTPIKYRQNIKRSKNGL</sequence>
<dbReference type="Pfam" id="PF02311">
    <property type="entry name" value="AraC_binding"/>
    <property type="match status" value="1"/>
</dbReference>
<keyword evidence="1" id="KW-0805">Transcription regulation</keyword>
<evidence type="ECO:0000256" key="3">
    <source>
        <dbReference type="ARBA" id="ARBA00023163"/>
    </source>
</evidence>
<dbReference type="Gene3D" id="1.10.10.60">
    <property type="entry name" value="Homeodomain-like"/>
    <property type="match status" value="2"/>
</dbReference>
<dbReference type="InterPro" id="IPR018060">
    <property type="entry name" value="HTH_AraC"/>
</dbReference>
<evidence type="ECO:0000313" key="6">
    <source>
        <dbReference type="Proteomes" id="UP000051568"/>
    </source>
</evidence>
<evidence type="ECO:0000259" key="4">
    <source>
        <dbReference type="PROSITE" id="PS01124"/>
    </source>
</evidence>
<evidence type="ECO:0000313" key="5">
    <source>
        <dbReference type="EMBL" id="KRN65011.1"/>
    </source>
</evidence>
<dbReference type="GO" id="GO:0003700">
    <property type="term" value="F:DNA-binding transcription factor activity"/>
    <property type="evidence" value="ECO:0007669"/>
    <property type="project" value="InterPro"/>
</dbReference>
<dbReference type="RefSeq" id="WP_057752649.1">
    <property type="nucleotide sequence ID" value="NZ_BJVH01000012.1"/>
</dbReference>